<evidence type="ECO:0000256" key="7">
    <source>
        <dbReference type="SAM" id="Phobius"/>
    </source>
</evidence>
<evidence type="ECO:0000256" key="1">
    <source>
        <dbReference type="ARBA" id="ARBA00004370"/>
    </source>
</evidence>
<dbReference type="AlphaFoldDB" id="H2ZCK5"/>
<dbReference type="OMA" id="LPICCIF"/>
<evidence type="ECO:0000256" key="6">
    <source>
        <dbReference type="ARBA" id="ARBA00023136"/>
    </source>
</evidence>
<keyword evidence="6 7" id="KW-0472">Membrane</keyword>
<accession>H2ZCK5</accession>
<feature type="transmembrane region" description="Helical" evidence="7">
    <location>
        <begin position="6"/>
        <end position="26"/>
    </location>
</feature>
<dbReference type="PANTHER" id="PTHR24372:SF77">
    <property type="entry name" value="G-PROTEIN COUPLED RECEPTORS FAMILY 1 PROFILE DOMAIN-CONTAINING PROTEIN"/>
    <property type="match status" value="1"/>
</dbReference>
<dbReference type="Ensembl" id="ENSCSAVT00000015497.1">
    <property type="protein sequence ID" value="ENSCSAVP00000015321.1"/>
    <property type="gene ID" value="ENSCSAVG00000008988.1"/>
</dbReference>
<dbReference type="STRING" id="51511.ENSCSAVP00000015321"/>
<evidence type="ECO:0000313" key="9">
    <source>
        <dbReference type="Ensembl" id="ENSCSAVP00000015321.1"/>
    </source>
</evidence>
<evidence type="ECO:0000313" key="10">
    <source>
        <dbReference type="Proteomes" id="UP000007875"/>
    </source>
</evidence>
<reference evidence="9" key="2">
    <citation type="submission" date="2025-08" db="UniProtKB">
        <authorList>
            <consortium name="Ensembl"/>
        </authorList>
    </citation>
    <scope>IDENTIFICATION</scope>
</reference>
<reference evidence="10" key="1">
    <citation type="submission" date="2003-08" db="EMBL/GenBank/DDBJ databases">
        <authorList>
            <person name="Birren B."/>
            <person name="Nusbaum C."/>
            <person name="Abebe A."/>
            <person name="Abouelleil A."/>
            <person name="Adekoya E."/>
            <person name="Ait-zahra M."/>
            <person name="Allen N."/>
            <person name="Allen T."/>
            <person name="An P."/>
            <person name="Anderson M."/>
            <person name="Anderson S."/>
            <person name="Arachchi H."/>
            <person name="Armbruster J."/>
            <person name="Bachantsang P."/>
            <person name="Baldwin J."/>
            <person name="Barry A."/>
            <person name="Bayul T."/>
            <person name="Blitshsteyn B."/>
            <person name="Bloom T."/>
            <person name="Blye J."/>
            <person name="Boguslavskiy L."/>
            <person name="Borowsky M."/>
            <person name="Boukhgalter B."/>
            <person name="Brunache A."/>
            <person name="Butler J."/>
            <person name="Calixte N."/>
            <person name="Calvo S."/>
            <person name="Camarata J."/>
            <person name="Campo K."/>
            <person name="Chang J."/>
            <person name="Cheshatsang Y."/>
            <person name="Citroen M."/>
            <person name="Collymore A."/>
            <person name="Considine T."/>
            <person name="Cook A."/>
            <person name="Cooke P."/>
            <person name="Corum B."/>
            <person name="Cuomo C."/>
            <person name="David R."/>
            <person name="Dawoe T."/>
            <person name="Degray S."/>
            <person name="Dodge S."/>
            <person name="Dooley K."/>
            <person name="Dorje P."/>
            <person name="Dorjee K."/>
            <person name="Dorris L."/>
            <person name="Duffey N."/>
            <person name="Dupes A."/>
            <person name="Elkins T."/>
            <person name="Engels R."/>
            <person name="Erickson J."/>
            <person name="Farina A."/>
            <person name="Faro S."/>
            <person name="Ferreira P."/>
            <person name="Fischer H."/>
            <person name="Fitzgerald M."/>
            <person name="Foley K."/>
            <person name="Gage D."/>
            <person name="Galagan J."/>
            <person name="Gearin G."/>
            <person name="Gnerre S."/>
            <person name="Gnirke A."/>
            <person name="Goyette A."/>
            <person name="Graham J."/>
            <person name="Grandbois E."/>
            <person name="Gyaltsen K."/>
            <person name="Hafez N."/>
            <person name="Hagopian D."/>
            <person name="Hagos B."/>
            <person name="Hall J."/>
            <person name="Hatcher B."/>
            <person name="Heller A."/>
            <person name="Higgins H."/>
            <person name="Honan T."/>
            <person name="Horn A."/>
            <person name="Houde N."/>
            <person name="Hughes L."/>
            <person name="Hulme W."/>
            <person name="Husby E."/>
            <person name="Iliev I."/>
            <person name="Jaffe D."/>
            <person name="Jones C."/>
            <person name="Kamal M."/>
            <person name="Kamat A."/>
            <person name="Kamvysselis M."/>
            <person name="Karlsson E."/>
            <person name="Kells C."/>
            <person name="Kieu A."/>
            <person name="Kisner P."/>
            <person name="Kodira C."/>
            <person name="Kulbokas E."/>
            <person name="Labutti K."/>
            <person name="Lama D."/>
            <person name="Landers T."/>
            <person name="Leger J."/>
            <person name="Levine S."/>
            <person name="Lewis D."/>
            <person name="Lewis T."/>
            <person name="Lindblad-toh K."/>
            <person name="Liu X."/>
            <person name="Lokyitsang T."/>
            <person name="Lokyitsang Y."/>
            <person name="Lucien O."/>
            <person name="Lui A."/>
            <person name="Ma L.J."/>
            <person name="Mabbitt R."/>
            <person name="Macdonald J."/>
            <person name="Maclean C."/>
            <person name="Major J."/>
            <person name="Manning J."/>
            <person name="Marabella R."/>
            <person name="Maru K."/>
            <person name="Matthews C."/>
            <person name="Mauceli E."/>
            <person name="Mccarthy M."/>
            <person name="Mcdonough S."/>
            <person name="Mcghee T."/>
            <person name="Meldrim J."/>
            <person name="Meneus L."/>
            <person name="Mesirov J."/>
            <person name="Mihalev A."/>
            <person name="Mihova T."/>
            <person name="Mikkelsen T."/>
            <person name="Mlenga V."/>
            <person name="Moru K."/>
            <person name="Mozes J."/>
            <person name="Mulrain L."/>
            <person name="Munson G."/>
            <person name="Naylor J."/>
            <person name="Newes C."/>
            <person name="Nguyen C."/>
            <person name="Nguyen N."/>
            <person name="Nguyen T."/>
            <person name="Nicol R."/>
            <person name="Nielsen C."/>
            <person name="Nizzari M."/>
            <person name="Norbu C."/>
            <person name="Norbu N."/>
            <person name="O'donnell P."/>
            <person name="Okoawo O."/>
            <person name="O'leary S."/>
            <person name="Omotosho B."/>
            <person name="O'neill K."/>
            <person name="Osman S."/>
            <person name="Parker S."/>
            <person name="Perrin D."/>
            <person name="Phunkhang P."/>
            <person name="Piqani B."/>
            <person name="Purcell S."/>
            <person name="Rachupka T."/>
            <person name="Ramasamy U."/>
            <person name="Rameau R."/>
            <person name="Ray V."/>
            <person name="Raymond C."/>
            <person name="Retta R."/>
            <person name="Richardson S."/>
            <person name="Rise C."/>
            <person name="Rodriguez J."/>
            <person name="Rogers J."/>
            <person name="Rogov P."/>
            <person name="Rutman M."/>
            <person name="Schupbach R."/>
            <person name="Seaman C."/>
            <person name="Settipalli S."/>
            <person name="Sharpe T."/>
            <person name="Sheridan J."/>
            <person name="Sherpa N."/>
            <person name="Shi J."/>
            <person name="Smirnov S."/>
            <person name="Smith C."/>
            <person name="Sougnez C."/>
            <person name="Spencer B."/>
            <person name="Stalker J."/>
            <person name="Stange-thomann N."/>
            <person name="Stavropoulos S."/>
            <person name="Stetson K."/>
            <person name="Stone C."/>
            <person name="Stone S."/>
            <person name="Stubbs M."/>
            <person name="Talamas J."/>
            <person name="Tchuinga P."/>
            <person name="Tenzing P."/>
            <person name="Tesfaye S."/>
            <person name="Theodore J."/>
            <person name="Thoulutsang Y."/>
            <person name="Topham K."/>
            <person name="Towey S."/>
            <person name="Tsamla T."/>
            <person name="Tsomo N."/>
            <person name="Vallee D."/>
            <person name="Vassiliev H."/>
            <person name="Venkataraman V."/>
            <person name="Vinson J."/>
            <person name="Vo A."/>
            <person name="Wade C."/>
            <person name="Wang S."/>
            <person name="Wangchuk T."/>
            <person name="Wangdi T."/>
            <person name="Whittaker C."/>
            <person name="Wilkinson J."/>
            <person name="Wu Y."/>
            <person name="Wyman D."/>
            <person name="Yadav S."/>
            <person name="Yang S."/>
            <person name="Yang X."/>
            <person name="Yeager S."/>
            <person name="Yee E."/>
            <person name="Young G."/>
            <person name="Zainoun J."/>
            <person name="Zembeck L."/>
            <person name="Zimmer A."/>
            <person name="Zody M."/>
            <person name="Lander E."/>
        </authorList>
    </citation>
    <scope>NUCLEOTIDE SEQUENCE [LARGE SCALE GENOMIC DNA]</scope>
</reference>
<proteinExistence type="predicted"/>
<evidence type="ECO:0000256" key="5">
    <source>
        <dbReference type="ARBA" id="ARBA00022989"/>
    </source>
</evidence>
<feature type="domain" description="G-protein coupled receptors family 1 profile" evidence="8">
    <location>
        <begin position="1"/>
        <end position="104"/>
    </location>
</feature>
<dbReference type="PROSITE" id="PS50262">
    <property type="entry name" value="G_PROTEIN_RECEP_F1_2"/>
    <property type="match status" value="1"/>
</dbReference>
<feature type="transmembrane region" description="Helical" evidence="7">
    <location>
        <begin position="87"/>
        <end position="109"/>
    </location>
</feature>
<dbReference type="GO" id="GO:0005886">
    <property type="term" value="C:plasma membrane"/>
    <property type="evidence" value="ECO:0007669"/>
    <property type="project" value="TreeGrafter"/>
</dbReference>
<sequence length="241" mass="27320">MSSIVIFNFIAFVYIAVAYAVIYHASSHPNVRKSVRKRSRQWRRDNRKMQKKVMLLVATDMACWLPICCIFMLRICGVEVHDVVHGITGTVLLPINSAMNPIIYSTTLYKIRYLCRKKKQAYYENSIDVSENGRYSVDLIYGRQNAVSTDLTVSFESNNKGNLDCTGRKPGARFAFDTDNKINKVSITETENNFLVRANQQLSTKVKSQTICQSPNVVKSYTGTVLNGNQNSFSSMKESIL</sequence>
<dbReference type="HOGENOM" id="CLU_1151464_0_0_1"/>
<keyword evidence="5 7" id="KW-1133">Transmembrane helix</keyword>
<dbReference type="InterPro" id="IPR000276">
    <property type="entry name" value="GPCR_Rhodpsn"/>
</dbReference>
<keyword evidence="4" id="KW-0677">Repeat</keyword>
<dbReference type="InParanoid" id="H2ZCK5"/>
<dbReference type="GO" id="GO:0007189">
    <property type="term" value="P:adenylate cyclase-activating G protein-coupled receptor signaling pathway"/>
    <property type="evidence" value="ECO:0007669"/>
    <property type="project" value="TreeGrafter"/>
</dbReference>
<organism evidence="9 10">
    <name type="scientific">Ciona savignyi</name>
    <name type="common">Pacific transparent sea squirt</name>
    <dbReference type="NCBI Taxonomy" id="51511"/>
    <lineage>
        <taxon>Eukaryota</taxon>
        <taxon>Metazoa</taxon>
        <taxon>Chordata</taxon>
        <taxon>Tunicata</taxon>
        <taxon>Ascidiacea</taxon>
        <taxon>Phlebobranchia</taxon>
        <taxon>Cionidae</taxon>
        <taxon>Ciona</taxon>
    </lineage>
</organism>
<dbReference type="Pfam" id="PF00001">
    <property type="entry name" value="7tm_1"/>
    <property type="match status" value="1"/>
</dbReference>
<feature type="transmembrane region" description="Helical" evidence="7">
    <location>
        <begin position="53"/>
        <end position="75"/>
    </location>
</feature>
<keyword evidence="10" id="KW-1185">Reference proteome</keyword>
<reference evidence="9" key="3">
    <citation type="submission" date="2025-09" db="UniProtKB">
        <authorList>
            <consortium name="Ensembl"/>
        </authorList>
    </citation>
    <scope>IDENTIFICATION</scope>
</reference>
<keyword evidence="2" id="KW-0433">Leucine-rich repeat</keyword>
<evidence type="ECO:0000256" key="3">
    <source>
        <dbReference type="ARBA" id="ARBA00022692"/>
    </source>
</evidence>
<keyword evidence="3 7" id="KW-0812">Transmembrane</keyword>
<dbReference type="GO" id="GO:0008528">
    <property type="term" value="F:G protein-coupled peptide receptor activity"/>
    <property type="evidence" value="ECO:0007669"/>
    <property type="project" value="TreeGrafter"/>
</dbReference>
<dbReference type="InterPro" id="IPR017452">
    <property type="entry name" value="GPCR_Rhodpsn_7TM"/>
</dbReference>
<name>H2ZCK5_CIOSA</name>
<evidence type="ECO:0000259" key="8">
    <source>
        <dbReference type="PROSITE" id="PS50262"/>
    </source>
</evidence>
<dbReference type="SUPFAM" id="SSF81321">
    <property type="entry name" value="Family A G protein-coupled receptor-like"/>
    <property type="match status" value="1"/>
</dbReference>
<dbReference type="PANTHER" id="PTHR24372">
    <property type="entry name" value="GLYCOPROTEIN HORMONE RECEPTOR"/>
    <property type="match status" value="1"/>
</dbReference>
<evidence type="ECO:0000256" key="4">
    <source>
        <dbReference type="ARBA" id="ARBA00022737"/>
    </source>
</evidence>
<comment type="subcellular location">
    <subcellularLocation>
        <location evidence="1">Membrane</location>
    </subcellularLocation>
</comment>
<dbReference type="Proteomes" id="UP000007875">
    <property type="component" value="Unassembled WGS sequence"/>
</dbReference>
<evidence type="ECO:0000256" key="2">
    <source>
        <dbReference type="ARBA" id="ARBA00022614"/>
    </source>
</evidence>
<dbReference type="Gene3D" id="1.20.1070.10">
    <property type="entry name" value="Rhodopsin 7-helix transmembrane proteins"/>
    <property type="match status" value="1"/>
</dbReference>
<protein>
    <recommendedName>
        <fullName evidence="8">G-protein coupled receptors family 1 profile domain-containing protein</fullName>
    </recommendedName>
</protein>
<dbReference type="GO" id="GO:0009755">
    <property type="term" value="P:hormone-mediated signaling pathway"/>
    <property type="evidence" value="ECO:0007669"/>
    <property type="project" value="TreeGrafter"/>
</dbReference>